<reference evidence="2 3" key="1">
    <citation type="submission" date="2019-03" db="EMBL/GenBank/DDBJ databases">
        <title>Genomic Encyclopedia of Type Strains, Phase IV (KMG-IV): sequencing the most valuable type-strain genomes for metagenomic binning, comparative biology and taxonomic classification.</title>
        <authorList>
            <person name="Goeker M."/>
        </authorList>
    </citation>
    <scope>NUCLEOTIDE SEQUENCE [LARGE SCALE GENOMIC DNA]</scope>
    <source>
        <strain evidence="2 3">LX-B</strain>
    </source>
</reference>
<dbReference type="AlphaFoldDB" id="A0A4R1SBX4"/>
<evidence type="ECO:0008006" key="4">
    <source>
        <dbReference type="Google" id="ProtNLM"/>
    </source>
</evidence>
<feature type="signal peptide" evidence="1">
    <location>
        <begin position="1"/>
        <end position="22"/>
    </location>
</feature>
<dbReference type="Proteomes" id="UP000295008">
    <property type="component" value="Unassembled WGS sequence"/>
</dbReference>
<evidence type="ECO:0000313" key="3">
    <source>
        <dbReference type="Proteomes" id="UP000295008"/>
    </source>
</evidence>
<feature type="chain" id="PRO_5020612341" description="Peptidase MA-like domain-containing protein" evidence="1">
    <location>
        <begin position="23"/>
        <end position="333"/>
    </location>
</feature>
<comment type="caution">
    <text evidence="2">The sequence shown here is derived from an EMBL/GenBank/DDBJ whole genome shotgun (WGS) entry which is preliminary data.</text>
</comment>
<sequence>MKKFAWIAVVAGLVATFGSLTASENRTIAATAPSRAAVVGEATRLAADLERAEERLATAGPAGVKIYSPGATGQLLGKYQALAAKLAYLQGGVAEAAAPGWGGYTFSGPGGSYDPSEVARAVREIAPALPGQFLRGLHIFLLPEVIPEVSGLGGPGYTVLGGQADPENLSGESLRVTLYHELGHSVHMSYMDRNRPSGLRRWDSYLRLRGGVWHGPGAVNTAGWSASSEETFAEDFRMLFGKDQPFYGDIRLGDPRRDPAQAAAVKRFMQGLAVSAPQIGYQSPWLPKELAFWQFQPWLIAGLWAMLAAGLLALRPEPARLETERALSNLTES</sequence>
<accession>A0A4R1SBX4</accession>
<name>A0A4R1SBX4_HYDET</name>
<protein>
    <recommendedName>
        <fullName evidence="4">Peptidase MA-like domain-containing protein</fullName>
    </recommendedName>
</protein>
<evidence type="ECO:0000313" key="2">
    <source>
        <dbReference type="EMBL" id="TCL76794.1"/>
    </source>
</evidence>
<dbReference type="RefSeq" id="WP_132012196.1">
    <property type="nucleotide sequence ID" value="NZ_SLUN01000001.1"/>
</dbReference>
<proteinExistence type="predicted"/>
<keyword evidence="1" id="KW-0732">Signal</keyword>
<organism evidence="2 3">
    <name type="scientific">Hydrogenispora ethanolica</name>
    <dbReference type="NCBI Taxonomy" id="1082276"/>
    <lineage>
        <taxon>Bacteria</taxon>
        <taxon>Bacillati</taxon>
        <taxon>Bacillota</taxon>
        <taxon>Hydrogenispora</taxon>
    </lineage>
</organism>
<gene>
    <name evidence="2" type="ORF">EDC14_100174</name>
</gene>
<evidence type="ECO:0000256" key="1">
    <source>
        <dbReference type="SAM" id="SignalP"/>
    </source>
</evidence>
<dbReference type="EMBL" id="SLUN01000001">
    <property type="protein sequence ID" value="TCL76794.1"/>
    <property type="molecule type" value="Genomic_DNA"/>
</dbReference>
<keyword evidence="3" id="KW-1185">Reference proteome</keyword>